<dbReference type="Pfam" id="PF00496">
    <property type="entry name" value="SBP_bac_5"/>
    <property type="match status" value="1"/>
</dbReference>
<dbReference type="OrthoDB" id="9801912at2"/>
<keyword evidence="9" id="KW-1185">Reference proteome</keyword>
<dbReference type="Gene3D" id="3.90.76.10">
    <property type="entry name" value="Dipeptide-binding Protein, Domain 1"/>
    <property type="match status" value="1"/>
</dbReference>
<evidence type="ECO:0000256" key="1">
    <source>
        <dbReference type="ARBA" id="ARBA00004196"/>
    </source>
</evidence>
<keyword evidence="5" id="KW-0571">Peptide transport</keyword>
<accession>A0A347WIE8</accession>
<evidence type="ECO:0000256" key="3">
    <source>
        <dbReference type="ARBA" id="ARBA00022448"/>
    </source>
</evidence>
<gene>
    <name evidence="8" type="ORF">CL176_01810</name>
</gene>
<dbReference type="Gene3D" id="3.40.190.10">
    <property type="entry name" value="Periplasmic binding protein-like II"/>
    <property type="match status" value="1"/>
</dbReference>
<dbReference type="AlphaFoldDB" id="A0A347WIE8"/>
<sequence length="534" mass="59348">MKKLVQILLTASLGLSVFAGATASVDAQEKQLNLVTNAEPPTIDPGLSTDTTSGSIIDNVFENLTNIDQNNEVVPGVAESWDVSEDGTVYTFHIRENAVWSNGDPVTAQDFEFAWKRVLNPETLSQRANLYYVIKGAEDYNVNGGSVDEVGIKALDDKTFEVTLNSPVAYFLELINHYSFAPVNQKVVEADDQWASEAGEDYVTNGAFILSEWNHNSDYTLVRNDQYWDKDNVALDQVNVQIVESEATASNMFQNGDIDFLGAPYGAISLDNIEVFEQYETMTAEPYAGIYWYKVNTTDPVMQNANIRKALALGFSRADLVANITKGYHQPATGLVPPTITGFEEDRGYFTDGDVEQAKAFLQAGLEELGMSDPAELTINLSINTSEAHATIAQFVQEQWAQNLGINAVIDNTEWQVYLDKIQMLDYQVARLGWAADYNDAASFLGMYTTVDTGNNDTGWESPEYQDLMKQAGEELDAGKRTELLKEAEAVMMADMPVIPVYYMESMFVHQDKVQNMQPDAIGRYNLKYVDIAE</sequence>
<feature type="domain" description="Solute-binding protein family 5" evidence="7">
    <location>
        <begin position="72"/>
        <end position="453"/>
    </location>
</feature>
<organism evidence="8 9">
    <name type="scientific">Suicoccus acidiformans</name>
    <dbReference type="NCBI Taxonomy" id="2036206"/>
    <lineage>
        <taxon>Bacteria</taxon>
        <taxon>Bacillati</taxon>
        <taxon>Bacillota</taxon>
        <taxon>Bacilli</taxon>
        <taxon>Lactobacillales</taxon>
        <taxon>Aerococcaceae</taxon>
        <taxon>Suicoccus</taxon>
    </lineage>
</organism>
<evidence type="ECO:0000256" key="2">
    <source>
        <dbReference type="ARBA" id="ARBA00005695"/>
    </source>
</evidence>
<evidence type="ECO:0000313" key="9">
    <source>
        <dbReference type="Proteomes" id="UP000263232"/>
    </source>
</evidence>
<keyword evidence="3" id="KW-0813">Transport</keyword>
<proteinExistence type="inferred from homology"/>
<dbReference type="Gene3D" id="3.10.105.10">
    <property type="entry name" value="Dipeptide-binding Protein, Domain 3"/>
    <property type="match status" value="1"/>
</dbReference>
<dbReference type="PIRSF" id="PIRSF002741">
    <property type="entry name" value="MppA"/>
    <property type="match status" value="1"/>
</dbReference>
<evidence type="ECO:0000256" key="6">
    <source>
        <dbReference type="SAM" id="SignalP"/>
    </source>
</evidence>
<dbReference type="RefSeq" id="WP_118989779.1">
    <property type="nucleotide sequence ID" value="NZ_CP023434.1"/>
</dbReference>
<dbReference type="InterPro" id="IPR039424">
    <property type="entry name" value="SBP_5"/>
</dbReference>
<keyword evidence="5" id="KW-0653">Protein transport</keyword>
<evidence type="ECO:0000313" key="8">
    <source>
        <dbReference type="EMBL" id="AXY24855.1"/>
    </source>
</evidence>
<protein>
    <submittedName>
        <fullName evidence="8">ABC transporter substrate-binding protein</fullName>
    </submittedName>
</protein>
<evidence type="ECO:0000259" key="7">
    <source>
        <dbReference type="Pfam" id="PF00496"/>
    </source>
</evidence>
<dbReference type="GO" id="GO:0015833">
    <property type="term" value="P:peptide transport"/>
    <property type="evidence" value="ECO:0007669"/>
    <property type="project" value="UniProtKB-KW"/>
</dbReference>
<dbReference type="SUPFAM" id="SSF53850">
    <property type="entry name" value="Periplasmic binding protein-like II"/>
    <property type="match status" value="1"/>
</dbReference>
<dbReference type="FunFam" id="3.10.105.10:FF:000001">
    <property type="entry name" value="Oligopeptide ABC transporter, oligopeptide-binding protein"/>
    <property type="match status" value="1"/>
</dbReference>
<evidence type="ECO:0000256" key="5">
    <source>
        <dbReference type="ARBA" id="ARBA00022856"/>
    </source>
</evidence>
<dbReference type="InterPro" id="IPR000914">
    <property type="entry name" value="SBP_5_dom"/>
</dbReference>
<dbReference type="CDD" id="cd08504">
    <property type="entry name" value="PBP2_OppA"/>
    <property type="match status" value="1"/>
</dbReference>
<dbReference type="InterPro" id="IPR030678">
    <property type="entry name" value="Peptide/Ni-bd"/>
</dbReference>
<feature type="chain" id="PRO_5016708196" evidence="6">
    <location>
        <begin position="24"/>
        <end position="534"/>
    </location>
</feature>
<reference evidence="8 9" key="1">
    <citation type="submission" date="2017-09" db="EMBL/GenBank/DDBJ databases">
        <title>Complete genome sequence of Oxytococcus suis strain ZY16052.</title>
        <authorList>
            <person name="Li F."/>
        </authorList>
    </citation>
    <scope>NUCLEOTIDE SEQUENCE [LARGE SCALE GENOMIC DNA]</scope>
    <source>
        <strain evidence="8 9">ZY16052</strain>
    </source>
</reference>
<dbReference type="FunFam" id="3.90.76.10:FF:000001">
    <property type="entry name" value="Oligopeptide ABC transporter substrate-binding protein"/>
    <property type="match status" value="1"/>
</dbReference>
<dbReference type="EMBL" id="CP023434">
    <property type="protein sequence ID" value="AXY24855.1"/>
    <property type="molecule type" value="Genomic_DNA"/>
</dbReference>
<dbReference type="GO" id="GO:0043190">
    <property type="term" value="C:ATP-binding cassette (ABC) transporter complex"/>
    <property type="evidence" value="ECO:0007669"/>
    <property type="project" value="InterPro"/>
</dbReference>
<dbReference type="Proteomes" id="UP000263232">
    <property type="component" value="Chromosome"/>
</dbReference>
<name>A0A347WIE8_9LACT</name>
<feature type="signal peptide" evidence="6">
    <location>
        <begin position="1"/>
        <end position="23"/>
    </location>
</feature>
<evidence type="ECO:0000256" key="4">
    <source>
        <dbReference type="ARBA" id="ARBA00022729"/>
    </source>
</evidence>
<comment type="similarity">
    <text evidence="2">Belongs to the bacterial solute-binding protein 5 family.</text>
</comment>
<dbReference type="GO" id="GO:1904680">
    <property type="term" value="F:peptide transmembrane transporter activity"/>
    <property type="evidence" value="ECO:0007669"/>
    <property type="project" value="TreeGrafter"/>
</dbReference>
<dbReference type="GO" id="GO:0030288">
    <property type="term" value="C:outer membrane-bounded periplasmic space"/>
    <property type="evidence" value="ECO:0007669"/>
    <property type="project" value="UniProtKB-ARBA"/>
</dbReference>
<dbReference type="PANTHER" id="PTHR30290">
    <property type="entry name" value="PERIPLASMIC BINDING COMPONENT OF ABC TRANSPORTER"/>
    <property type="match status" value="1"/>
</dbReference>
<dbReference type="KEGG" id="abae:CL176_01810"/>
<dbReference type="PANTHER" id="PTHR30290:SF79">
    <property type="entry name" value="DIPEPTIDE-BINDING PROTEIN DPPE"/>
    <property type="match status" value="1"/>
</dbReference>
<comment type="subcellular location">
    <subcellularLocation>
        <location evidence="1">Cell envelope</location>
    </subcellularLocation>
</comment>
<keyword evidence="4 6" id="KW-0732">Signal</keyword>